<dbReference type="Gene3D" id="3.90.870.10">
    <property type="entry name" value="DHBP synthase"/>
    <property type="match status" value="1"/>
</dbReference>
<dbReference type="GO" id="GO:0005737">
    <property type="term" value="C:cytoplasm"/>
    <property type="evidence" value="ECO:0007669"/>
    <property type="project" value="UniProtKB-SubCell"/>
</dbReference>
<keyword evidence="8" id="KW-0547">Nucleotide-binding</keyword>
<keyword evidence="9" id="KW-0067">ATP-binding</keyword>
<dbReference type="InterPro" id="IPR050156">
    <property type="entry name" value="TC-AMP_synthase_SUA5"/>
</dbReference>
<feature type="domain" description="YrdC-like" evidence="12">
    <location>
        <begin position="5"/>
        <end position="191"/>
    </location>
</feature>
<keyword evidence="4" id="KW-0963">Cytoplasm</keyword>
<name>A0A382Q9E4_9ZZZZ</name>
<dbReference type="InterPro" id="IPR005145">
    <property type="entry name" value="Sua5_C"/>
</dbReference>
<evidence type="ECO:0000313" key="13">
    <source>
        <dbReference type="EMBL" id="SVC81627.1"/>
    </source>
</evidence>
<evidence type="ECO:0000256" key="9">
    <source>
        <dbReference type="ARBA" id="ARBA00022840"/>
    </source>
</evidence>
<dbReference type="EC" id="2.7.7.87" evidence="3"/>
<evidence type="ECO:0000256" key="2">
    <source>
        <dbReference type="ARBA" id="ARBA00007663"/>
    </source>
</evidence>
<dbReference type="PANTHER" id="PTHR17490:SF16">
    <property type="entry name" value="THREONYLCARBAMOYL-AMP SYNTHASE"/>
    <property type="match status" value="1"/>
</dbReference>
<dbReference type="PANTHER" id="PTHR17490">
    <property type="entry name" value="SUA5"/>
    <property type="match status" value="1"/>
</dbReference>
<dbReference type="SUPFAM" id="SSF55821">
    <property type="entry name" value="YrdC/RibB"/>
    <property type="match status" value="1"/>
</dbReference>
<dbReference type="InterPro" id="IPR006070">
    <property type="entry name" value="Sua5-like_dom"/>
</dbReference>
<dbReference type="EMBL" id="UINC01112580">
    <property type="protein sequence ID" value="SVC81627.1"/>
    <property type="molecule type" value="Genomic_DNA"/>
</dbReference>
<comment type="similarity">
    <text evidence="2">Belongs to the SUA5 family.</text>
</comment>
<reference evidence="13" key="1">
    <citation type="submission" date="2018-05" db="EMBL/GenBank/DDBJ databases">
        <authorList>
            <person name="Lanie J.A."/>
            <person name="Ng W.-L."/>
            <person name="Kazmierczak K.M."/>
            <person name="Andrzejewski T.M."/>
            <person name="Davidsen T.M."/>
            <person name="Wayne K.J."/>
            <person name="Tettelin H."/>
            <person name="Glass J.I."/>
            <person name="Rusch D."/>
            <person name="Podicherti R."/>
            <person name="Tsui H.-C.T."/>
            <person name="Winkler M.E."/>
        </authorList>
    </citation>
    <scope>NUCLEOTIDE SEQUENCE</scope>
</reference>
<dbReference type="GO" id="GO:0061710">
    <property type="term" value="F:L-threonylcarbamoyladenylate synthase"/>
    <property type="evidence" value="ECO:0007669"/>
    <property type="project" value="UniProtKB-EC"/>
</dbReference>
<feature type="non-terminal residue" evidence="13">
    <location>
        <position position="273"/>
    </location>
</feature>
<comment type="subcellular location">
    <subcellularLocation>
        <location evidence="1">Cytoplasm</location>
    </subcellularLocation>
</comment>
<dbReference type="NCBIfam" id="TIGR00057">
    <property type="entry name" value="L-threonylcarbamoyladenylate synthase"/>
    <property type="match status" value="1"/>
</dbReference>
<evidence type="ECO:0000256" key="11">
    <source>
        <dbReference type="ARBA" id="ARBA00048366"/>
    </source>
</evidence>
<dbReference type="Pfam" id="PF01300">
    <property type="entry name" value="Sua5_yciO_yrdC"/>
    <property type="match status" value="1"/>
</dbReference>
<dbReference type="GO" id="GO:0000049">
    <property type="term" value="F:tRNA binding"/>
    <property type="evidence" value="ECO:0007669"/>
    <property type="project" value="TreeGrafter"/>
</dbReference>
<keyword evidence="6" id="KW-0819">tRNA processing</keyword>
<protein>
    <recommendedName>
        <fullName evidence="10">L-threonylcarbamoyladenylate synthase</fullName>
        <ecNumber evidence="3">2.7.7.87</ecNumber>
    </recommendedName>
    <alternativeName>
        <fullName evidence="10">L-threonylcarbamoyladenylate synthase</fullName>
    </alternativeName>
</protein>
<sequence length="273" mass="31324">MNNNLSNIKKSKYYLDKNECIGIPTETVYGLAANAYSQKATSKIFKLKKRTKKNPLIVHYHNLKMLKNDCQTNDYFIKLYKKLCPGPITFVLRLKKSSNISKNVTNKKKTLAVRFPKHSVTRKLLKELKYPLAAPSANISSRISPVSKEDVKDEFGKKIKFIIDGGRSKIGLESTIVSLINKPQILRLGGIKISTINKILKTRLKFKNKNKKIIVPGQRKIHYSPGIPIRLNVKKPKQDEAFMLIKKRKLSDKNFYYLSKTNNLKEAAKNLYK</sequence>
<keyword evidence="7" id="KW-0548">Nucleotidyltransferase</keyword>
<evidence type="ECO:0000256" key="7">
    <source>
        <dbReference type="ARBA" id="ARBA00022695"/>
    </source>
</evidence>
<evidence type="ECO:0000256" key="1">
    <source>
        <dbReference type="ARBA" id="ARBA00004496"/>
    </source>
</evidence>
<proteinExistence type="inferred from homology"/>
<dbReference type="GO" id="GO:0006450">
    <property type="term" value="P:regulation of translational fidelity"/>
    <property type="evidence" value="ECO:0007669"/>
    <property type="project" value="TreeGrafter"/>
</dbReference>
<keyword evidence="5" id="KW-0808">Transferase</keyword>
<dbReference type="GO" id="GO:0003725">
    <property type="term" value="F:double-stranded RNA binding"/>
    <property type="evidence" value="ECO:0007669"/>
    <property type="project" value="InterPro"/>
</dbReference>
<evidence type="ECO:0000256" key="4">
    <source>
        <dbReference type="ARBA" id="ARBA00022490"/>
    </source>
</evidence>
<dbReference type="Pfam" id="PF03481">
    <property type="entry name" value="Sua5_C"/>
    <property type="match status" value="1"/>
</dbReference>
<dbReference type="InterPro" id="IPR017945">
    <property type="entry name" value="DHBP_synth_RibB-like_a/b_dom"/>
</dbReference>
<comment type="catalytic activity">
    <reaction evidence="11">
        <text>L-threonine + hydrogencarbonate + ATP = L-threonylcarbamoyladenylate + diphosphate + H2O</text>
        <dbReference type="Rhea" id="RHEA:36407"/>
        <dbReference type="ChEBI" id="CHEBI:15377"/>
        <dbReference type="ChEBI" id="CHEBI:17544"/>
        <dbReference type="ChEBI" id="CHEBI:30616"/>
        <dbReference type="ChEBI" id="CHEBI:33019"/>
        <dbReference type="ChEBI" id="CHEBI:57926"/>
        <dbReference type="ChEBI" id="CHEBI:73682"/>
        <dbReference type="EC" id="2.7.7.87"/>
    </reaction>
</comment>
<dbReference type="GO" id="GO:0005524">
    <property type="term" value="F:ATP binding"/>
    <property type="evidence" value="ECO:0007669"/>
    <property type="project" value="UniProtKB-KW"/>
</dbReference>
<organism evidence="13">
    <name type="scientific">marine metagenome</name>
    <dbReference type="NCBI Taxonomy" id="408172"/>
    <lineage>
        <taxon>unclassified sequences</taxon>
        <taxon>metagenomes</taxon>
        <taxon>ecological metagenomes</taxon>
    </lineage>
</organism>
<dbReference type="InterPro" id="IPR010923">
    <property type="entry name" value="T(6)A37_SUA5"/>
</dbReference>
<accession>A0A382Q9E4</accession>
<evidence type="ECO:0000256" key="6">
    <source>
        <dbReference type="ARBA" id="ARBA00022694"/>
    </source>
</evidence>
<dbReference type="PROSITE" id="PS51163">
    <property type="entry name" value="YRDC"/>
    <property type="match status" value="1"/>
</dbReference>
<gene>
    <name evidence="13" type="ORF">METZ01_LOCUS334481</name>
</gene>
<dbReference type="PIRSF" id="PIRSF004930">
    <property type="entry name" value="Tln_factor_SUA5"/>
    <property type="match status" value="1"/>
</dbReference>
<evidence type="ECO:0000256" key="10">
    <source>
        <dbReference type="ARBA" id="ARBA00029774"/>
    </source>
</evidence>
<dbReference type="GO" id="GO:0008033">
    <property type="term" value="P:tRNA processing"/>
    <property type="evidence" value="ECO:0007669"/>
    <property type="project" value="UniProtKB-KW"/>
</dbReference>
<dbReference type="AlphaFoldDB" id="A0A382Q9E4"/>
<evidence type="ECO:0000256" key="8">
    <source>
        <dbReference type="ARBA" id="ARBA00022741"/>
    </source>
</evidence>
<evidence type="ECO:0000259" key="12">
    <source>
        <dbReference type="PROSITE" id="PS51163"/>
    </source>
</evidence>
<evidence type="ECO:0000256" key="3">
    <source>
        <dbReference type="ARBA" id="ARBA00012584"/>
    </source>
</evidence>
<evidence type="ECO:0000256" key="5">
    <source>
        <dbReference type="ARBA" id="ARBA00022679"/>
    </source>
</evidence>